<evidence type="ECO:0000313" key="3">
    <source>
        <dbReference type="Proteomes" id="UP001345013"/>
    </source>
</evidence>
<dbReference type="PANTHER" id="PTHR38788:SF3">
    <property type="entry name" value="CLR5 DOMAIN-CONTAINING PROTEIN"/>
    <property type="match status" value="1"/>
</dbReference>
<comment type="caution">
    <text evidence="2">The sequence shown here is derived from an EMBL/GenBank/DDBJ whole genome shotgun (WGS) entry which is preliminary data.</text>
</comment>
<reference evidence="2 3" key="1">
    <citation type="submission" date="2023-08" db="EMBL/GenBank/DDBJ databases">
        <title>Black Yeasts Isolated from many extreme environments.</title>
        <authorList>
            <person name="Coleine C."/>
            <person name="Stajich J.E."/>
            <person name="Selbmann L."/>
        </authorList>
    </citation>
    <scope>NUCLEOTIDE SEQUENCE [LARGE SCALE GENOMIC DNA]</scope>
    <source>
        <strain evidence="2 3">CCFEE 5885</strain>
    </source>
</reference>
<dbReference type="Proteomes" id="UP001345013">
    <property type="component" value="Unassembled WGS sequence"/>
</dbReference>
<organism evidence="2 3">
    <name type="scientific">Lithohypha guttulata</name>
    <dbReference type="NCBI Taxonomy" id="1690604"/>
    <lineage>
        <taxon>Eukaryota</taxon>
        <taxon>Fungi</taxon>
        <taxon>Dikarya</taxon>
        <taxon>Ascomycota</taxon>
        <taxon>Pezizomycotina</taxon>
        <taxon>Eurotiomycetes</taxon>
        <taxon>Chaetothyriomycetidae</taxon>
        <taxon>Chaetothyriales</taxon>
        <taxon>Trichomeriaceae</taxon>
        <taxon>Lithohypha</taxon>
    </lineage>
</organism>
<dbReference type="InterPro" id="IPR025676">
    <property type="entry name" value="Clr5_dom"/>
</dbReference>
<evidence type="ECO:0000259" key="1">
    <source>
        <dbReference type="Pfam" id="PF14420"/>
    </source>
</evidence>
<keyword evidence="3" id="KW-1185">Reference proteome</keyword>
<evidence type="ECO:0000313" key="2">
    <source>
        <dbReference type="EMBL" id="KAK5089709.1"/>
    </source>
</evidence>
<dbReference type="EMBL" id="JAVRRG010000072">
    <property type="protein sequence ID" value="KAK5089709.1"/>
    <property type="molecule type" value="Genomic_DNA"/>
</dbReference>
<feature type="domain" description="Clr5" evidence="1">
    <location>
        <begin position="26"/>
        <end position="77"/>
    </location>
</feature>
<protein>
    <recommendedName>
        <fullName evidence="1">Clr5 domain-containing protein</fullName>
    </recommendedName>
</protein>
<gene>
    <name evidence="2" type="ORF">LTR24_005978</name>
</gene>
<dbReference type="PANTHER" id="PTHR38788">
    <property type="entry name" value="CLR5 DOMAIN-CONTAINING PROTEIN"/>
    <property type="match status" value="1"/>
</dbReference>
<proteinExistence type="predicted"/>
<name>A0ABR0K7J7_9EURO</name>
<dbReference type="Pfam" id="PF14420">
    <property type="entry name" value="Clr5"/>
    <property type="match status" value="1"/>
</dbReference>
<accession>A0ABR0K7J7</accession>
<sequence length="517" mass="60420">MAARHEARREYPSCASKIHFQYPPTADDWRRIRPVLIKMYQDEKQTLVTSISDVRKLYGFRASERMFRRKFEAWGIERKFKEHEVRYMLVLEHVRRSNGKCTELLRNGKPVDAEALERYVRRKGMRVSQVLSDNRRGKVEACHYIQCLTPRAASPTLFVTERYRASEMVHQEWKTMIWGTLEAELCFAGETGLVWAYHDDQPNVEIFQAFEIFQDFRHYSRISIGKREVLLLRRGCLLLEDVIQCSSFLWWILVVQILAYLVRSGMSPFAKLIQTHIAGLAEVKLNSSHPHNWFLNHLSGIPLEDLGPLTVALLEIMIDVERQIDQGNAHFSWDSRVNLWVFKHRYGGTHVDREAFALLQEGVTHYGPHVHNKMAESLIDEAYWNDIDIGAWYRAECKKAAIPRASAAWHYDFNHHGMEFETDTLEPQDFLTLACRHYNDGELQAARQCWIYALHMPVRKELALGSATIHYVLEHLDNLSTASEVADGDLNWRLWKAEIEKIWQAELETDGIKWKKP</sequence>